<dbReference type="OrthoDB" id="7592443at2"/>
<dbReference type="InterPro" id="IPR015422">
    <property type="entry name" value="PyrdxlP-dep_Trfase_small"/>
</dbReference>
<dbReference type="EMBL" id="PPTS01000003">
    <property type="protein sequence ID" value="RDB65765.1"/>
    <property type="molecule type" value="Genomic_DNA"/>
</dbReference>
<dbReference type="Pfam" id="PF00266">
    <property type="entry name" value="Aminotran_5"/>
    <property type="match status" value="1"/>
</dbReference>
<dbReference type="PANTHER" id="PTHR43586">
    <property type="entry name" value="CYSTEINE DESULFURASE"/>
    <property type="match status" value="1"/>
</dbReference>
<dbReference type="Gene3D" id="3.90.1150.10">
    <property type="entry name" value="Aspartate Aminotransferase, domain 1"/>
    <property type="match status" value="1"/>
</dbReference>
<dbReference type="InterPro" id="IPR000192">
    <property type="entry name" value="Aminotrans_V_dom"/>
</dbReference>
<name>A0A369M5L2_9ACTN</name>
<protein>
    <submittedName>
        <fullName evidence="2">Cysteine desulfurase</fullName>
    </submittedName>
</protein>
<sequence>MIYFDNAATTRAKPPEVAEAVARAIGSFGGVGRGVHEASIDAGMAVYDARDKVARLLGAPSAARVSFAANATMALNIAIAGLLPDGGRAVTTAASHNSVLRPLHKARDERGCTVGVAPVGPDGSLDLAAYGRLLEGGADLVAATHASNLTGDVYDVARMAALAHEAGALFVLDAAQTAGALPLDMGALGADVVCFTGHKGLYGPQGTGGLAVAEGVDVPPLLEGGSGTHSFDERHPRFMPEALEAGTLNAHGLAGLAAGVAYLERTGVDDVAARLRALTGRFEAGAAAMPGVRVLGGHGGIDRCAIVAVDVAGADSALVADRLSSDFGICTRAGAHCAPLMHRALGAEERGAVRFSFSSFTTEGEIDEGLAALEAVARAVR</sequence>
<dbReference type="RefSeq" id="WP_114568732.1">
    <property type="nucleotide sequence ID" value="NZ_CABMMS010000003.1"/>
</dbReference>
<keyword evidence="3" id="KW-1185">Reference proteome</keyword>
<dbReference type="InterPro" id="IPR015421">
    <property type="entry name" value="PyrdxlP-dep_Trfase_major"/>
</dbReference>
<dbReference type="Gene3D" id="3.40.640.10">
    <property type="entry name" value="Type I PLP-dependent aspartate aminotransferase-like (Major domain)"/>
    <property type="match status" value="1"/>
</dbReference>
<dbReference type="PANTHER" id="PTHR43586:SF4">
    <property type="entry name" value="ISOPENICILLIN N EPIMERASE"/>
    <property type="match status" value="1"/>
</dbReference>
<dbReference type="Proteomes" id="UP000254000">
    <property type="component" value="Unassembled WGS sequence"/>
</dbReference>
<reference evidence="2 3" key="1">
    <citation type="journal article" date="2018" name="Elife">
        <title>Discovery and characterization of a prevalent human gut bacterial enzyme sufficient for the inactivation of a family of plant toxins.</title>
        <authorList>
            <person name="Koppel N."/>
            <person name="Bisanz J.E."/>
            <person name="Pandelia M.E."/>
            <person name="Turnbaugh P.J."/>
            <person name="Balskus E.P."/>
        </authorList>
    </citation>
    <scope>NUCLEOTIDE SEQUENCE [LARGE SCALE GENOMIC DNA]</scope>
    <source>
        <strain evidence="2 3">3C</strain>
    </source>
</reference>
<proteinExistence type="predicted"/>
<dbReference type="InterPro" id="IPR015424">
    <property type="entry name" value="PyrdxlP-dep_Trfase"/>
</dbReference>
<dbReference type="GeneID" id="78359364"/>
<gene>
    <name evidence="2" type="ORF">C1877_06565</name>
</gene>
<evidence type="ECO:0000313" key="2">
    <source>
        <dbReference type="EMBL" id="RDB65765.1"/>
    </source>
</evidence>
<evidence type="ECO:0000259" key="1">
    <source>
        <dbReference type="Pfam" id="PF00266"/>
    </source>
</evidence>
<dbReference type="AlphaFoldDB" id="A0A369M5L2"/>
<evidence type="ECO:0000313" key="3">
    <source>
        <dbReference type="Proteomes" id="UP000254000"/>
    </source>
</evidence>
<organism evidence="2 3">
    <name type="scientific">Gordonibacter pamelaeae</name>
    <dbReference type="NCBI Taxonomy" id="471189"/>
    <lineage>
        <taxon>Bacteria</taxon>
        <taxon>Bacillati</taxon>
        <taxon>Actinomycetota</taxon>
        <taxon>Coriobacteriia</taxon>
        <taxon>Eggerthellales</taxon>
        <taxon>Eggerthellaceae</taxon>
        <taxon>Gordonibacter</taxon>
    </lineage>
</organism>
<accession>A0A369M5L2</accession>
<comment type="caution">
    <text evidence="2">The sequence shown here is derived from an EMBL/GenBank/DDBJ whole genome shotgun (WGS) entry which is preliminary data.</text>
</comment>
<dbReference type="SUPFAM" id="SSF53383">
    <property type="entry name" value="PLP-dependent transferases"/>
    <property type="match status" value="1"/>
</dbReference>
<feature type="domain" description="Aminotransferase class V" evidence="1">
    <location>
        <begin position="2"/>
        <end position="367"/>
    </location>
</feature>